<sequence length="378" mass="41054">MPSATANPYLEKTAPIGDKMSGWQIHKYRGISSLKFSNEIPIPKISSPTEILIEVHTSSVNPLDVMMMDGYGSKVLNLLRWKTENTEFPLTLGFDFYGVVKGKGNGVSKAFQIGDKVYGVSLPQIAGCHAEYVVVDQIYLRHKPEQLTDIEAGGLLYAGLTAWSSFYIWGLLGGLHGATTSQGGGKGKSVCILGASGGVGTIAVQMMKAENVNVTATCSTSAIPLVQSLGADNIIDYTKPNATEQFRGLTFDIILDSAGQGPAYAAKVPWQFGEYITLFPPLLRSIDSNGIVLGSLESLNSLLNENLEMLSKHKGFIMWGIFTPAPQGIDYLTKLAKEDKLKPIIDSVFEFKDMKAAYQKVIKGHLRGKVIVKIKEQN</sequence>
<dbReference type="GO" id="GO:0005739">
    <property type="term" value="C:mitochondrion"/>
    <property type="evidence" value="ECO:0007669"/>
    <property type="project" value="UniProtKB-SubCell"/>
</dbReference>
<comment type="subcellular location">
    <subcellularLocation>
        <location evidence="1">Mitochondrion</location>
    </subcellularLocation>
</comment>
<dbReference type="InterPro" id="IPR020843">
    <property type="entry name" value="ER"/>
</dbReference>
<dbReference type="FunFam" id="3.40.50.720:FF:000147">
    <property type="entry name" value="Reticulon-4-interacting protein 1 homolog, mitochondrial"/>
    <property type="match status" value="1"/>
</dbReference>
<dbReference type="OrthoDB" id="48317at2759"/>
<name>A0A9Q0NAH0_9DIPT</name>
<accession>A0A9Q0NAH0</accession>
<dbReference type="InterPro" id="IPR037397">
    <property type="entry name" value="RTN4IP1"/>
</dbReference>
<dbReference type="InterPro" id="IPR013154">
    <property type="entry name" value="ADH-like_N"/>
</dbReference>
<evidence type="ECO:0000256" key="3">
    <source>
        <dbReference type="ARBA" id="ARBA00022946"/>
    </source>
</evidence>
<gene>
    <name evidence="7" type="primary">Rtn4ip1_1</name>
    <name evidence="7" type="ORF">Bhyg_01235</name>
</gene>
<dbReference type="InterPro" id="IPR036291">
    <property type="entry name" value="NAD(P)-bd_dom_sf"/>
</dbReference>
<comment type="similarity">
    <text evidence="2">Belongs to the zinc-containing alcohol dehydrogenase family. Quinone oxidoreductase subfamily.</text>
</comment>
<evidence type="ECO:0000313" key="7">
    <source>
        <dbReference type="EMBL" id="KAJ6646026.1"/>
    </source>
</evidence>
<evidence type="ECO:0000256" key="1">
    <source>
        <dbReference type="ARBA" id="ARBA00004173"/>
    </source>
</evidence>
<dbReference type="Pfam" id="PF08240">
    <property type="entry name" value="ADH_N"/>
    <property type="match status" value="1"/>
</dbReference>
<dbReference type="EMBL" id="WJQU01000001">
    <property type="protein sequence ID" value="KAJ6646026.1"/>
    <property type="molecule type" value="Genomic_DNA"/>
</dbReference>
<proteinExistence type="inferred from homology"/>
<feature type="domain" description="Enoyl reductase (ER)" evidence="6">
    <location>
        <begin position="29"/>
        <end position="372"/>
    </location>
</feature>
<dbReference type="SMART" id="SM00829">
    <property type="entry name" value="PKS_ER"/>
    <property type="match status" value="1"/>
</dbReference>
<evidence type="ECO:0000259" key="6">
    <source>
        <dbReference type="SMART" id="SM00829"/>
    </source>
</evidence>
<dbReference type="AlphaFoldDB" id="A0A9Q0NAH0"/>
<dbReference type="SUPFAM" id="SSF51735">
    <property type="entry name" value="NAD(P)-binding Rossmann-fold domains"/>
    <property type="match status" value="1"/>
</dbReference>
<evidence type="ECO:0000256" key="2">
    <source>
        <dbReference type="ARBA" id="ARBA00010371"/>
    </source>
</evidence>
<protein>
    <submittedName>
        <fullName evidence="7">Reticulon-4-interacting protein 1, mitochondrial</fullName>
    </submittedName>
</protein>
<dbReference type="Pfam" id="PF13602">
    <property type="entry name" value="ADH_zinc_N_2"/>
    <property type="match status" value="1"/>
</dbReference>
<reference evidence="7" key="1">
    <citation type="submission" date="2022-07" db="EMBL/GenBank/DDBJ databases">
        <authorList>
            <person name="Trinca V."/>
            <person name="Uliana J.V.C."/>
            <person name="Torres T.T."/>
            <person name="Ward R.J."/>
            <person name="Monesi N."/>
        </authorList>
    </citation>
    <scope>NUCLEOTIDE SEQUENCE</scope>
    <source>
        <strain evidence="7">HSMRA1968</strain>
        <tissue evidence="7">Whole embryos</tissue>
    </source>
</reference>
<dbReference type="Proteomes" id="UP001151699">
    <property type="component" value="Chromosome A"/>
</dbReference>
<keyword evidence="3" id="KW-0809">Transit peptide</keyword>
<dbReference type="CDD" id="cd08248">
    <property type="entry name" value="RTN4I1"/>
    <property type="match status" value="1"/>
</dbReference>
<keyword evidence="8" id="KW-1185">Reference proteome</keyword>
<dbReference type="PANTHER" id="PTHR11695:SF294">
    <property type="entry name" value="RETICULON-4-INTERACTING PROTEIN 1, MITOCHONDRIAL"/>
    <property type="match status" value="1"/>
</dbReference>
<evidence type="ECO:0000256" key="5">
    <source>
        <dbReference type="ARBA" id="ARBA00023128"/>
    </source>
</evidence>
<keyword evidence="4" id="KW-0560">Oxidoreductase</keyword>
<evidence type="ECO:0000313" key="8">
    <source>
        <dbReference type="Proteomes" id="UP001151699"/>
    </source>
</evidence>
<dbReference type="InterPro" id="IPR011032">
    <property type="entry name" value="GroES-like_sf"/>
</dbReference>
<comment type="caution">
    <text evidence="7">The sequence shown here is derived from an EMBL/GenBank/DDBJ whole genome shotgun (WGS) entry which is preliminary data.</text>
</comment>
<keyword evidence="5" id="KW-0496">Mitochondrion</keyword>
<evidence type="ECO:0000256" key="4">
    <source>
        <dbReference type="ARBA" id="ARBA00023002"/>
    </source>
</evidence>
<dbReference type="Gene3D" id="3.90.180.10">
    <property type="entry name" value="Medium-chain alcohol dehydrogenases, catalytic domain"/>
    <property type="match status" value="1"/>
</dbReference>
<organism evidence="7 8">
    <name type="scientific">Pseudolycoriella hygida</name>
    <dbReference type="NCBI Taxonomy" id="35572"/>
    <lineage>
        <taxon>Eukaryota</taxon>
        <taxon>Metazoa</taxon>
        <taxon>Ecdysozoa</taxon>
        <taxon>Arthropoda</taxon>
        <taxon>Hexapoda</taxon>
        <taxon>Insecta</taxon>
        <taxon>Pterygota</taxon>
        <taxon>Neoptera</taxon>
        <taxon>Endopterygota</taxon>
        <taxon>Diptera</taxon>
        <taxon>Nematocera</taxon>
        <taxon>Sciaroidea</taxon>
        <taxon>Sciaridae</taxon>
        <taxon>Pseudolycoriella</taxon>
    </lineage>
</organism>
<dbReference type="PANTHER" id="PTHR11695">
    <property type="entry name" value="ALCOHOL DEHYDROGENASE RELATED"/>
    <property type="match status" value="1"/>
</dbReference>
<dbReference type="InterPro" id="IPR050700">
    <property type="entry name" value="YIM1/Zinc_Alcohol_DH_Fams"/>
</dbReference>
<dbReference type="Gene3D" id="3.40.50.720">
    <property type="entry name" value="NAD(P)-binding Rossmann-like Domain"/>
    <property type="match status" value="1"/>
</dbReference>
<dbReference type="SUPFAM" id="SSF50129">
    <property type="entry name" value="GroES-like"/>
    <property type="match status" value="1"/>
</dbReference>
<dbReference type="GO" id="GO:0016491">
    <property type="term" value="F:oxidoreductase activity"/>
    <property type="evidence" value="ECO:0007669"/>
    <property type="project" value="UniProtKB-KW"/>
</dbReference>